<feature type="domain" description="Exo-beta-D-glucosaminidase Ig-fold" evidence="8">
    <location>
        <begin position="749"/>
        <end position="836"/>
    </location>
</feature>
<dbReference type="AlphaFoldDB" id="A0A1I0N759"/>
<dbReference type="Pfam" id="PF22666">
    <property type="entry name" value="Glyco_hydro_2_N2"/>
    <property type="match status" value="1"/>
</dbReference>
<evidence type="ECO:0000259" key="6">
    <source>
        <dbReference type="Pfam" id="PF02836"/>
    </source>
</evidence>
<organism evidence="10 11">
    <name type="scientific">Prevotella aff. ruminicola Tc2-24</name>
    <dbReference type="NCBI Taxonomy" id="81582"/>
    <lineage>
        <taxon>Bacteria</taxon>
        <taxon>Pseudomonadati</taxon>
        <taxon>Bacteroidota</taxon>
        <taxon>Bacteroidia</taxon>
        <taxon>Bacteroidales</taxon>
        <taxon>Prevotellaceae</taxon>
        <taxon>Prevotella</taxon>
    </lineage>
</organism>
<dbReference type="InterPro" id="IPR036156">
    <property type="entry name" value="Beta-gal/glucu_dom_sf"/>
</dbReference>
<evidence type="ECO:0000313" key="10">
    <source>
        <dbReference type="EMBL" id="SEV96507.1"/>
    </source>
</evidence>
<dbReference type="PANTHER" id="PTHR43536:SF1">
    <property type="entry name" value="MANNOSYLGLYCOPROTEIN ENDO-BETA-MANNOSIDASE"/>
    <property type="match status" value="1"/>
</dbReference>
<feature type="domain" description="Beta-mannosidase-like galactose-binding" evidence="9">
    <location>
        <begin position="51"/>
        <end position="162"/>
    </location>
</feature>
<proteinExistence type="inferred from homology"/>
<protein>
    <submittedName>
        <fullName evidence="10">Exo-1,4-beta-D-glucosaminidase</fullName>
    </submittedName>
</protein>
<name>A0A1I0N759_9BACT</name>
<dbReference type="SUPFAM" id="SSF49303">
    <property type="entry name" value="beta-Galactosidase/glucuronidase domain"/>
    <property type="match status" value="3"/>
</dbReference>
<dbReference type="Pfam" id="PF18368">
    <property type="entry name" value="Ig_GlcNase"/>
    <property type="match status" value="1"/>
</dbReference>
<reference evidence="10 11" key="1">
    <citation type="submission" date="2016-10" db="EMBL/GenBank/DDBJ databases">
        <authorList>
            <person name="de Groot N.N."/>
        </authorList>
    </citation>
    <scope>NUCLEOTIDE SEQUENCE [LARGE SCALE GENOMIC DNA]</scope>
    <source>
        <strain evidence="10 11">TC2-24</strain>
    </source>
</reference>
<evidence type="ECO:0000313" key="11">
    <source>
        <dbReference type="Proteomes" id="UP000199373"/>
    </source>
</evidence>
<keyword evidence="2" id="KW-0378">Hydrolase</keyword>
<dbReference type="GO" id="GO:0004553">
    <property type="term" value="F:hydrolase activity, hydrolyzing O-glycosyl compounds"/>
    <property type="evidence" value="ECO:0007669"/>
    <property type="project" value="InterPro"/>
</dbReference>
<feature type="domain" description="Mannosidase Ig/CBM-like" evidence="7">
    <location>
        <begin position="660"/>
        <end position="735"/>
    </location>
</feature>
<evidence type="ECO:0000259" key="9">
    <source>
        <dbReference type="Pfam" id="PF22666"/>
    </source>
</evidence>
<feature type="chain" id="PRO_5011784062" evidence="4">
    <location>
        <begin position="22"/>
        <end position="847"/>
    </location>
</feature>
<feature type="domain" description="Glycoside hydrolase family 2 immunoglobulin-like beta-sandwich" evidence="5">
    <location>
        <begin position="204"/>
        <end position="315"/>
    </location>
</feature>
<dbReference type="EMBL" id="FOIQ01000002">
    <property type="protein sequence ID" value="SEV96507.1"/>
    <property type="molecule type" value="Genomic_DNA"/>
</dbReference>
<evidence type="ECO:0000256" key="4">
    <source>
        <dbReference type="SAM" id="SignalP"/>
    </source>
</evidence>
<evidence type="ECO:0000256" key="2">
    <source>
        <dbReference type="ARBA" id="ARBA00022801"/>
    </source>
</evidence>
<dbReference type="Gene3D" id="3.20.20.80">
    <property type="entry name" value="Glycosidases"/>
    <property type="match status" value="1"/>
</dbReference>
<dbReference type="RefSeq" id="WP_091915098.1">
    <property type="nucleotide sequence ID" value="NZ_FOIQ01000002.1"/>
</dbReference>
<dbReference type="Proteomes" id="UP000199373">
    <property type="component" value="Unassembled WGS sequence"/>
</dbReference>
<dbReference type="InterPro" id="IPR041351">
    <property type="entry name" value="Ig_GlcNase"/>
</dbReference>
<dbReference type="SUPFAM" id="SSF49785">
    <property type="entry name" value="Galactose-binding domain-like"/>
    <property type="match status" value="1"/>
</dbReference>
<dbReference type="InterPro" id="IPR054593">
    <property type="entry name" value="Beta-mannosidase-like_N2"/>
</dbReference>
<dbReference type="InterPro" id="IPR008979">
    <property type="entry name" value="Galactose-bd-like_sf"/>
</dbReference>
<dbReference type="SUPFAM" id="SSF51445">
    <property type="entry name" value="(Trans)glycosidases"/>
    <property type="match status" value="1"/>
</dbReference>
<keyword evidence="4" id="KW-0732">Signal</keyword>
<dbReference type="GO" id="GO:0005975">
    <property type="term" value="P:carbohydrate metabolic process"/>
    <property type="evidence" value="ECO:0007669"/>
    <property type="project" value="InterPro"/>
</dbReference>
<evidence type="ECO:0000259" key="7">
    <source>
        <dbReference type="Pfam" id="PF17786"/>
    </source>
</evidence>
<dbReference type="Gene3D" id="2.60.40.10">
    <property type="entry name" value="Immunoglobulins"/>
    <property type="match status" value="3"/>
</dbReference>
<dbReference type="InterPro" id="IPR013783">
    <property type="entry name" value="Ig-like_fold"/>
</dbReference>
<dbReference type="InterPro" id="IPR006103">
    <property type="entry name" value="Glyco_hydro_2_cat"/>
</dbReference>
<evidence type="ECO:0000256" key="3">
    <source>
        <dbReference type="ARBA" id="ARBA00023295"/>
    </source>
</evidence>
<evidence type="ECO:0000256" key="1">
    <source>
        <dbReference type="ARBA" id="ARBA00007401"/>
    </source>
</evidence>
<dbReference type="Pfam" id="PF00703">
    <property type="entry name" value="Glyco_hydro_2"/>
    <property type="match status" value="1"/>
</dbReference>
<dbReference type="Pfam" id="PF17786">
    <property type="entry name" value="Mannosidase_ig"/>
    <property type="match status" value="1"/>
</dbReference>
<dbReference type="InterPro" id="IPR006102">
    <property type="entry name" value="Ig-like_GH2"/>
</dbReference>
<dbReference type="PANTHER" id="PTHR43536">
    <property type="entry name" value="MANNOSYLGLYCOPROTEIN ENDO-BETA-MANNOSIDASE"/>
    <property type="match status" value="1"/>
</dbReference>
<keyword evidence="11" id="KW-1185">Reference proteome</keyword>
<evidence type="ECO:0000259" key="8">
    <source>
        <dbReference type="Pfam" id="PF18368"/>
    </source>
</evidence>
<feature type="signal peptide" evidence="4">
    <location>
        <begin position="1"/>
        <end position="21"/>
    </location>
</feature>
<dbReference type="InterPro" id="IPR043534">
    <property type="entry name" value="EBDG/EBM"/>
</dbReference>
<dbReference type="Gene3D" id="2.60.120.260">
    <property type="entry name" value="Galactose-binding domain-like"/>
    <property type="match status" value="1"/>
</dbReference>
<dbReference type="InterPro" id="IPR017853">
    <property type="entry name" value="GH"/>
</dbReference>
<dbReference type="Pfam" id="PF02836">
    <property type="entry name" value="Glyco_hydro_2_C"/>
    <property type="match status" value="1"/>
</dbReference>
<gene>
    <name evidence="10" type="ORF">SAMN04487850_0995</name>
</gene>
<dbReference type="InterPro" id="IPR041447">
    <property type="entry name" value="Mannosidase_ig"/>
</dbReference>
<keyword evidence="3" id="KW-0326">Glycosidase</keyword>
<comment type="similarity">
    <text evidence="1">Belongs to the glycosyl hydrolase 2 family.</text>
</comment>
<evidence type="ECO:0000259" key="5">
    <source>
        <dbReference type="Pfam" id="PF00703"/>
    </source>
</evidence>
<sequence>MKHRKISILTAICFCTLGAQAQTTELLDGWECQSSAIVGTDGAALSTGKESSASWYATHVPSTVMGTLVANGEYPRLLERDNYKQYNNSRFLVPWFFKKNFRLDGLKDHEHVRLLFEGLGYSANIYLNGKLVASRDTVRGPFSTFAVDVTGTAKEENTLVVETFKCNPGDFNIGFVDWNPRPLDESMGIVRPVSVQRCGDVVIESPRVCSRVNLNTMKEAWLDVEAQLRNLSDHDVSGQLVCTFEGQEYALPVTLRAGQVRTVRLDENEMAALHVMNPRLWWCYTMGKPEMYDLSLAFKADQTLSDTKEVRFGIREVGSFITNDGYRAFTLNGQRIQLLGAGWTDDIFLRDDAASYDRQLELVKQMNMNTVRLEGFWGTSQALYDLCDEKGILLLAGWSCFWEWDSYLGKPCDERYGGILTDEEAQLIAREYDDQLRYLRNHPSIIAWFVGSDKLPIPALEYHYEWARKVIDDRPYIISAKEMESNLSGTSGTKMAGPYDYVAPSYWYAEEAPGGAFGFNTETGIGAQLPVKESLQQMLGNKLWPLDSTWNYLCTSAAEAFNNLDILKETVANRYGEAKDIDDFLRKANMVNYDGTRAMFESFRYNSPKATALIQWMLNAARPSLYWQLYDHFLRPNASFYSVKKACEPVQLIYSHLNRDVRAVNSTLQPVTITATMKVYGVSGKALGNKKVTVTVPALGSVKAFDTVELTEDNGYLFLSCQADGKTIAENEYALATTNDVYDWPKSDWTRTPILKHADHTAIGGQQPAKCKVKVKEAQGRQILLTVSNPSDQVAYLLRIVLKDKKGKIIDGVTFSDNYITIEPRGEKTVSCVLPRDVKFAADVLSY</sequence>
<feature type="domain" description="Glycoside hydrolase family 2 catalytic" evidence="6">
    <location>
        <begin position="329"/>
        <end position="475"/>
    </location>
</feature>
<accession>A0A1I0N759</accession>